<evidence type="ECO:0000313" key="8">
    <source>
        <dbReference type="Proteomes" id="UP000019140"/>
    </source>
</evidence>
<keyword evidence="2 4" id="KW-0479">Metal-binding</keyword>
<dbReference type="Gene3D" id="1.10.760.10">
    <property type="entry name" value="Cytochrome c-like domain"/>
    <property type="match status" value="1"/>
</dbReference>
<evidence type="ECO:0000256" key="5">
    <source>
        <dbReference type="SAM" id="MobiDB-lite"/>
    </source>
</evidence>
<dbReference type="GO" id="GO:0020037">
    <property type="term" value="F:heme binding"/>
    <property type="evidence" value="ECO:0007669"/>
    <property type="project" value="InterPro"/>
</dbReference>
<dbReference type="PANTHER" id="PTHR30600">
    <property type="entry name" value="CYTOCHROME C PEROXIDASE-RELATED"/>
    <property type="match status" value="1"/>
</dbReference>
<evidence type="ECO:0000256" key="4">
    <source>
        <dbReference type="PROSITE-ProRule" id="PRU00433"/>
    </source>
</evidence>
<dbReference type="InterPro" id="IPR036909">
    <property type="entry name" value="Cyt_c-like_dom_sf"/>
</dbReference>
<dbReference type="PANTHER" id="PTHR30600:SF9">
    <property type="entry name" value="BLR7738 PROTEIN"/>
    <property type="match status" value="1"/>
</dbReference>
<dbReference type="HOGENOM" id="CLU_029702_0_0_7"/>
<dbReference type="PROSITE" id="PS51007">
    <property type="entry name" value="CYTC"/>
    <property type="match status" value="1"/>
</dbReference>
<dbReference type="GO" id="GO:0046872">
    <property type="term" value="F:metal ion binding"/>
    <property type="evidence" value="ECO:0007669"/>
    <property type="project" value="UniProtKB-KW"/>
</dbReference>
<reference evidence="7 8" key="1">
    <citation type="journal article" date="2014" name="Nature">
        <title>An environmental bacterial taxon with a large and distinct metabolic repertoire.</title>
        <authorList>
            <person name="Wilson M.C."/>
            <person name="Mori T."/>
            <person name="Ruckert C."/>
            <person name="Uria A.R."/>
            <person name="Helf M.J."/>
            <person name="Takada K."/>
            <person name="Gernert C."/>
            <person name="Steffens U.A."/>
            <person name="Heycke N."/>
            <person name="Schmitt S."/>
            <person name="Rinke C."/>
            <person name="Helfrich E.J."/>
            <person name="Brachmann A.O."/>
            <person name="Gurgui C."/>
            <person name="Wakimoto T."/>
            <person name="Kracht M."/>
            <person name="Crusemann M."/>
            <person name="Hentschel U."/>
            <person name="Abe I."/>
            <person name="Matsunaga S."/>
            <person name="Kalinowski J."/>
            <person name="Takeyama H."/>
            <person name="Piel J."/>
        </authorList>
    </citation>
    <scope>NUCLEOTIDE SEQUENCE [LARGE SCALE GENOMIC DNA]</scope>
    <source>
        <strain evidence="8">TSY2</strain>
    </source>
</reference>
<feature type="domain" description="Cytochrome c" evidence="6">
    <location>
        <begin position="240"/>
        <end position="423"/>
    </location>
</feature>
<gene>
    <name evidence="7" type="ORF">ETSY2_15695</name>
</gene>
<evidence type="ECO:0000313" key="7">
    <source>
        <dbReference type="EMBL" id="ETX06677.1"/>
    </source>
</evidence>
<evidence type="ECO:0000259" key="6">
    <source>
        <dbReference type="PROSITE" id="PS51007"/>
    </source>
</evidence>
<evidence type="ECO:0000256" key="2">
    <source>
        <dbReference type="ARBA" id="ARBA00022723"/>
    </source>
</evidence>
<keyword evidence="3 4" id="KW-0408">Iron</keyword>
<dbReference type="GO" id="GO:0004130">
    <property type="term" value="F:cytochrome-c peroxidase activity"/>
    <property type="evidence" value="ECO:0007669"/>
    <property type="project" value="TreeGrafter"/>
</dbReference>
<proteinExistence type="predicted"/>
<dbReference type="GO" id="GO:0009055">
    <property type="term" value="F:electron transfer activity"/>
    <property type="evidence" value="ECO:0007669"/>
    <property type="project" value="InterPro"/>
</dbReference>
<dbReference type="Pfam" id="PF21419">
    <property type="entry name" value="RoxA-like_Cyt-c"/>
    <property type="match status" value="1"/>
</dbReference>
<comment type="caution">
    <text evidence="7">The sequence shown here is derived from an EMBL/GenBank/DDBJ whole genome shotgun (WGS) entry which is preliminary data.</text>
</comment>
<feature type="region of interest" description="Disordered" evidence="5">
    <location>
        <begin position="384"/>
        <end position="405"/>
    </location>
</feature>
<dbReference type="EMBL" id="AZHX01000632">
    <property type="protein sequence ID" value="ETX06677.1"/>
    <property type="molecule type" value="Genomic_DNA"/>
</dbReference>
<name>W4MAL1_9BACT</name>
<keyword evidence="8" id="KW-1185">Reference proteome</keyword>
<dbReference type="PATRIC" id="fig|1429439.4.peg.2669"/>
<sequence>MFPDYLPGPGGWTALGFYREAGQEVPVGFSKKTIGVDRVGINCAACHVSQVRRPGEAVPHIYLGGPGNTVDILGYQRFLFACASDPRFTSHHILKALAEVVDLPFLDRLQYRYMLIPATRKALLREKAQFAWTNTRPDWGRGRVDPFNPVKVAFLKVAVGDTIGNAEIPPIWNLDQRDEGKLALHWDGLNSDLTEVFLSSALGDGATLKSLPVHKLQELQDWAKTLKPPSFQALFEIDHTLAALGQPIFEQHCARCHRFGGEQTGKALPLTNEAWGEGLEGNPAGPLYTDPHRLGVWTPETLEAFAAYADDYAWDFKQFRPTVGYVNVPLDGLWIRAPYLHNGSVPYLTELLELPERRSQIFYRGHDVYDADRMGFVSEGPEAEHLGSRYDTSEPGNSNQGHLWGTHLSDTEKRLLLEYLKTL</sequence>
<dbReference type="AlphaFoldDB" id="W4MAL1"/>
<protein>
    <recommendedName>
        <fullName evidence="6">Cytochrome c domain-containing protein</fullName>
    </recommendedName>
</protein>
<accession>W4MAL1</accession>
<organism evidence="7 8">
    <name type="scientific">Candidatus Entotheonella gemina</name>
    <dbReference type="NCBI Taxonomy" id="1429439"/>
    <lineage>
        <taxon>Bacteria</taxon>
        <taxon>Pseudomonadati</taxon>
        <taxon>Nitrospinota/Tectimicrobiota group</taxon>
        <taxon>Candidatus Tectimicrobiota</taxon>
        <taxon>Candidatus Entotheonellia</taxon>
        <taxon>Candidatus Entotheonellales</taxon>
        <taxon>Candidatus Entotheonellaceae</taxon>
        <taxon>Candidatus Entotheonella</taxon>
    </lineage>
</organism>
<dbReference type="InterPro" id="IPR009056">
    <property type="entry name" value="Cyt_c-like_dom"/>
</dbReference>
<dbReference type="SUPFAM" id="SSF46626">
    <property type="entry name" value="Cytochrome c"/>
    <property type="match status" value="1"/>
</dbReference>
<evidence type="ECO:0000256" key="1">
    <source>
        <dbReference type="ARBA" id="ARBA00022617"/>
    </source>
</evidence>
<dbReference type="Proteomes" id="UP000019140">
    <property type="component" value="Unassembled WGS sequence"/>
</dbReference>
<dbReference type="InterPro" id="IPR051395">
    <property type="entry name" value="Cytochrome_c_Peroxidase/MauG"/>
</dbReference>
<evidence type="ECO:0000256" key="3">
    <source>
        <dbReference type="ARBA" id="ARBA00023004"/>
    </source>
</evidence>
<keyword evidence="1 4" id="KW-0349">Heme</keyword>